<evidence type="ECO:0000256" key="2">
    <source>
        <dbReference type="ARBA" id="ARBA00006285"/>
    </source>
</evidence>
<evidence type="ECO:0000256" key="1">
    <source>
        <dbReference type="ARBA" id="ARBA00001231"/>
    </source>
</evidence>
<dbReference type="EC" id="3.2.1.52" evidence="3"/>
<gene>
    <name evidence="11" type="primary">LOC100201147</name>
</gene>
<feature type="transmembrane region" description="Helical" evidence="7">
    <location>
        <begin position="44"/>
        <end position="63"/>
    </location>
</feature>
<keyword evidence="7" id="KW-1133">Transmembrane helix</keyword>
<dbReference type="RefSeq" id="XP_065662835.1">
    <property type="nucleotide sequence ID" value="XM_065806763.1"/>
</dbReference>
<dbReference type="InterPro" id="IPR017853">
    <property type="entry name" value="GH"/>
</dbReference>
<keyword evidence="7" id="KW-0472">Membrane</keyword>
<accession>A0ABM4CM00</accession>
<comment type="catalytic activity">
    <reaction evidence="1">
        <text>Hydrolysis of terminal non-reducing N-acetyl-D-hexosamine residues in N-acetyl-beta-D-hexosaminides.</text>
        <dbReference type="EC" id="3.2.1.52"/>
    </reaction>
</comment>
<dbReference type="Gene3D" id="3.20.20.80">
    <property type="entry name" value="Glycosidases"/>
    <property type="match status" value="2"/>
</dbReference>
<organism evidence="10 11">
    <name type="scientific">Hydra vulgaris</name>
    <name type="common">Hydra</name>
    <name type="synonym">Hydra attenuata</name>
    <dbReference type="NCBI Taxonomy" id="6087"/>
    <lineage>
        <taxon>Eukaryota</taxon>
        <taxon>Metazoa</taxon>
        <taxon>Cnidaria</taxon>
        <taxon>Hydrozoa</taxon>
        <taxon>Hydroidolina</taxon>
        <taxon>Anthoathecata</taxon>
        <taxon>Aplanulata</taxon>
        <taxon>Hydridae</taxon>
        <taxon>Hydra</taxon>
    </lineage>
</organism>
<dbReference type="SUPFAM" id="SSF51445">
    <property type="entry name" value="(Trans)glycosidases"/>
    <property type="match status" value="2"/>
</dbReference>
<evidence type="ECO:0000256" key="4">
    <source>
        <dbReference type="ARBA" id="ARBA00022801"/>
    </source>
</evidence>
<evidence type="ECO:0000313" key="10">
    <source>
        <dbReference type="Proteomes" id="UP001652625"/>
    </source>
</evidence>
<feature type="domain" description="Beta-hexosaminidase eukaryotic type N-terminal" evidence="9">
    <location>
        <begin position="104"/>
        <end position="212"/>
    </location>
</feature>
<evidence type="ECO:0000256" key="3">
    <source>
        <dbReference type="ARBA" id="ARBA00012663"/>
    </source>
</evidence>
<keyword evidence="10" id="KW-1185">Reference proteome</keyword>
<proteinExistence type="inferred from homology"/>
<dbReference type="Pfam" id="PF00728">
    <property type="entry name" value="Glyco_hydro_20"/>
    <property type="match status" value="2"/>
</dbReference>
<name>A0ABM4CM00_HYDVU</name>
<evidence type="ECO:0000313" key="11">
    <source>
        <dbReference type="RefSeq" id="XP_065662835.1"/>
    </source>
</evidence>
<feature type="domain" description="Glycoside hydrolase family 20 catalytic" evidence="8">
    <location>
        <begin position="675"/>
        <end position="856"/>
    </location>
</feature>
<keyword evidence="6" id="KW-0326">Glycosidase</keyword>
<evidence type="ECO:0000256" key="5">
    <source>
        <dbReference type="ARBA" id="ARBA00023180"/>
    </source>
</evidence>
<comment type="similarity">
    <text evidence="2">Belongs to the glycosyl hydrolase 20 family.</text>
</comment>
<protein>
    <recommendedName>
        <fullName evidence="3">beta-N-acetylhexosaminidase</fullName>
        <ecNumber evidence="3">3.2.1.52</ecNumber>
    </recommendedName>
</protein>
<dbReference type="Gene3D" id="3.30.379.10">
    <property type="entry name" value="Chitobiase/beta-hexosaminidase domain 2-like"/>
    <property type="match status" value="1"/>
</dbReference>
<feature type="domain" description="Glycoside hydrolase family 20 catalytic" evidence="8">
    <location>
        <begin position="234"/>
        <end position="388"/>
    </location>
</feature>
<dbReference type="InterPro" id="IPR015883">
    <property type="entry name" value="Glyco_hydro_20_cat"/>
</dbReference>
<dbReference type="InterPro" id="IPR029019">
    <property type="entry name" value="HEX_eukaryotic_N"/>
</dbReference>
<evidence type="ECO:0000256" key="6">
    <source>
        <dbReference type="ARBA" id="ARBA00023295"/>
    </source>
</evidence>
<dbReference type="PRINTS" id="PR00738">
    <property type="entry name" value="GLHYDRLASE20"/>
</dbReference>
<keyword evidence="4" id="KW-0378">Hydrolase</keyword>
<reference evidence="11" key="1">
    <citation type="submission" date="2025-08" db="UniProtKB">
        <authorList>
            <consortium name="RefSeq"/>
        </authorList>
    </citation>
    <scope>IDENTIFICATION</scope>
</reference>
<dbReference type="PANTHER" id="PTHR22600">
    <property type="entry name" value="BETA-HEXOSAMINIDASE"/>
    <property type="match status" value="1"/>
</dbReference>
<dbReference type="Proteomes" id="UP001652625">
    <property type="component" value="Chromosome 09"/>
</dbReference>
<evidence type="ECO:0000256" key="7">
    <source>
        <dbReference type="SAM" id="Phobius"/>
    </source>
</evidence>
<sequence length="898" mass="104350">MFFFFFFFFCFSYTLNFVSKFCEEFVFIEITRNEFLAKTFLKSKITMLFLLIIVAIYGFHINAQRNMRNMYLDDPKGVITGNKRMIDQVAEFTDLGYDYENGNIWPKPQYESRSDKLYTLDPKTFKFVFKEKNWIIKKAINRYKKLAFPNEHFRVDKKLKQINTIDISIEDLNESLTLESNESYILKISYPQSTLEAKSIWGALRGLETFSQVVHRNGSSYVASETVVRDFPRFKYRGFLIDTSRHFLPVSQIFQILDALAYSKFNVLHWHIVDDQSFPFVSKKFPELHKKGAFNQKTHVYNPKQVQDIIHYAKLLGIRVVPEFNTPGHTHSWNGIPGLLTECSSTNQREKAFEDMKGPINPIKNASFVFLKDFFSYVPPRFEQVGVDKDNVECFGKTGVWQGYIDTTRFYNHDETPKFINYRVDGNPNGLVHAGRGESCQVENAKKNNIKQPVVVLSDGHSSRFDSDVLTFLRSKNIRLFITPPDKTGVTQLVDQINQKLHTEYRSAKCTLFSGYDNQQRNGGLSVKWMQEDKFLRAELCIHENTEKDHISTAVTVSSPKDSLWLSKSKHKKCIGTPTIFTYDEEQLFSSRIKVMCDSGFPLNKLDVKILEHEGIVPCNIWNYESNLRDDPGNKKVVIKRGTKYPERIMNSSKAFFSVMFRENGVGEILPPYTISEVFPDEYIHIGGDEVDFKCWLSNSVIKKWLANNGNGTSNSERHNEATLHKYYFNKLIKIINRLKKKYIVWQDVFESGAVIEKDAIVNVWKHHWKKEMSRVTKAGHKVVLSSCWYLNYVSYGLDWPKFYTCDPQGFNGSKKEKDLVIGGSCAIWGEYVDATNIIQRSFGRAFAVAERLWSSEDTVSISEALIRIWEHRCRYIDRGIPTEPVTRSKFCRNEYER</sequence>
<keyword evidence="5" id="KW-0325">Glycoprotein</keyword>
<keyword evidence="7" id="KW-0812">Transmembrane</keyword>
<dbReference type="GeneID" id="100201147"/>
<dbReference type="InterPro" id="IPR025705">
    <property type="entry name" value="Beta_hexosaminidase_sua/sub"/>
</dbReference>
<evidence type="ECO:0000259" key="9">
    <source>
        <dbReference type="Pfam" id="PF14845"/>
    </source>
</evidence>
<evidence type="ECO:0000259" key="8">
    <source>
        <dbReference type="Pfam" id="PF00728"/>
    </source>
</evidence>
<dbReference type="PANTHER" id="PTHR22600:SF21">
    <property type="entry name" value="BETA-HEXOSAMINIDASE A"/>
    <property type="match status" value="1"/>
</dbReference>
<dbReference type="InterPro" id="IPR029018">
    <property type="entry name" value="Hex-like_dom2"/>
</dbReference>
<dbReference type="Pfam" id="PF14845">
    <property type="entry name" value="Glycohydro_20b2"/>
    <property type="match status" value="1"/>
</dbReference>
<dbReference type="SUPFAM" id="SSF55545">
    <property type="entry name" value="beta-N-acetylhexosaminidase-like domain"/>
    <property type="match status" value="1"/>
</dbReference>